<name>A0ACC6P0A2_9BURK</name>
<evidence type="ECO:0000313" key="2">
    <source>
        <dbReference type="Proteomes" id="UP001364695"/>
    </source>
</evidence>
<protein>
    <submittedName>
        <fullName evidence="1">M14 family metallopeptidase</fullName>
    </submittedName>
</protein>
<keyword evidence="2" id="KW-1185">Reference proteome</keyword>
<organism evidence="1 2">
    <name type="scientific">Amphibiibacter pelophylacis</name>
    <dbReference type="NCBI Taxonomy" id="1799477"/>
    <lineage>
        <taxon>Bacteria</taxon>
        <taxon>Pseudomonadati</taxon>
        <taxon>Pseudomonadota</taxon>
        <taxon>Betaproteobacteria</taxon>
        <taxon>Burkholderiales</taxon>
        <taxon>Sphaerotilaceae</taxon>
        <taxon>Amphibiibacter</taxon>
    </lineage>
</organism>
<sequence>MHIQQHPLIPATPGQSSTLTSLHYGPDDAATTVYIQASLHADELPGMLVAHHLRGLLDAAEAAGRLRGRVVLVPMANPLGLAQTLLHSQLGRFDLASGENFNRRYPQFAPDLAQDEALLAALGADAAANRTAVRAAVARWLDAHPPVTQLQSLRHTLMRLSHAADVVLDLHCDFQAAMHLYTEPACTDTLLPLAALLGARAVLVAEGSGGLCFDEVLSGLWWQLARELSGRYGADWLAQRPIPQGCASTTVELRGQCDVSHALAQPDAAAIFRYLVHLGVVQAVGDEAPLPELPCTPTPLTGSEDLSAPHGGVVAYLKEPGDEIFPGDVVAEVIDPVSGRTSPVVSQNRGVLYARHGLRWATTGMDLGKVSGAIPRRSGYLLTA</sequence>
<evidence type="ECO:0000313" key="1">
    <source>
        <dbReference type="EMBL" id="MEJ7137621.1"/>
    </source>
</evidence>
<accession>A0ACC6P0A2</accession>
<proteinExistence type="predicted"/>
<gene>
    <name evidence="1" type="ORF">RV045_04135</name>
</gene>
<comment type="caution">
    <text evidence="1">The sequence shown here is derived from an EMBL/GenBank/DDBJ whole genome shotgun (WGS) entry which is preliminary data.</text>
</comment>
<reference evidence="1" key="1">
    <citation type="submission" date="2023-10" db="EMBL/GenBank/DDBJ databases">
        <title>Amphibacter perezi, gen. nov., sp. nov. a novel taxa of the family Comamonadaceae, class Betaproteobacteria isolated from the skin microbiota of Pelophylax perezi from different populations.</title>
        <authorList>
            <person name="Costa S."/>
            <person name="Proenca D.N."/>
            <person name="Lopes I."/>
            <person name="Morais P.V."/>
        </authorList>
    </citation>
    <scope>NUCLEOTIDE SEQUENCE</scope>
    <source>
        <strain evidence="1">SL12-8</strain>
    </source>
</reference>
<dbReference type="EMBL" id="JAWDIE010000005">
    <property type="protein sequence ID" value="MEJ7137621.1"/>
    <property type="molecule type" value="Genomic_DNA"/>
</dbReference>
<dbReference type="Proteomes" id="UP001364695">
    <property type="component" value="Unassembled WGS sequence"/>
</dbReference>